<reference evidence="3" key="2">
    <citation type="submission" date="2020-09" db="EMBL/GenBank/DDBJ databases">
        <authorList>
            <person name="Sun Q."/>
            <person name="Zhou Y."/>
        </authorList>
    </citation>
    <scope>NUCLEOTIDE SEQUENCE</scope>
    <source>
        <strain evidence="3">CGMCC 4.7299</strain>
    </source>
</reference>
<keyword evidence="2" id="KW-1133">Transmembrane helix</keyword>
<keyword evidence="2" id="KW-0812">Transmembrane</keyword>
<organism evidence="3 4">
    <name type="scientific">Mangrovihabitans endophyticus</name>
    <dbReference type="NCBI Taxonomy" id="1751298"/>
    <lineage>
        <taxon>Bacteria</taxon>
        <taxon>Bacillati</taxon>
        <taxon>Actinomycetota</taxon>
        <taxon>Actinomycetes</taxon>
        <taxon>Micromonosporales</taxon>
        <taxon>Micromonosporaceae</taxon>
        <taxon>Mangrovihabitans</taxon>
    </lineage>
</organism>
<evidence type="ECO:0008006" key="5">
    <source>
        <dbReference type="Google" id="ProtNLM"/>
    </source>
</evidence>
<name>A0A8J3C0M8_9ACTN</name>
<accession>A0A8J3C0M8</accession>
<comment type="caution">
    <text evidence="3">The sequence shown here is derived from an EMBL/GenBank/DDBJ whole genome shotgun (WGS) entry which is preliminary data.</text>
</comment>
<evidence type="ECO:0000256" key="1">
    <source>
        <dbReference type="SAM" id="MobiDB-lite"/>
    </source>
</evidence>
<feature type="region of interest" description="Disordered" evidence="1">
    <location>
        <begin position="145"/>
        <end position="197"/>
    </location>
</feature>
<dbReference type="AlphaFoldDB" id="A0A8J3C0M8"/>
<proteinExistence type="predicted"/>
<dbReference type="RefSeq" id="WP_189080816.1">
    <property type="nucleotide sequence ID" value="NZ_BMMX01000019.1"/>
</dbReference>
<evidence type="ECO:0000313" key="4">
    <source>
        <dbReference type="Proteomes" id="UP000656042"/>
    </source>
</evidence>
<dbReference type="Proteomes" id="UP000656042">
    <property type="component" value="Unassembled WGS sequence"/>
</dbReference>
<feature type="transmembrane region" description="Helical" evidence="2">
    <location>
        <begin position="75"/>
        <end position="94"/>
    </location>
</feature>
<sequence length="197" mass="20203">MKTQTWERWALGIVLIVTALLAARVSVGHVVAWTLVHSPPGTSSLSGITNATISELLPFAGIVAYRVCRRSGRSVVLPVLLFVLGAGLSLNAQYAMASPGISGVVASAAPMAAVMLITKAAVAMLSPQGDATKSPGATQLADATPVIPEPAVKSPEPELIAETPEAAPLSGSSPRTPVPLPGNRRSARVSEAASLRR</sequence>
<keyword evidence="2" id="KW-0472">Membrane</keyword>
<dbReference type="EMBL" id="BMMX01000019">
    <property type="protein sequence ID" value="GGL01840.1"/>
    <property type="molecule type" value="Genomic_DNA"/>
</dbReference>
<evidence type="ECO:0000313" key="3">
    <source>
        <dbReference type="EMBL" id="GGL01840.1"/>
    </source>
</evidence>
<reference evidence="3" key="1">
    <citation type="journal article" date="2014" name="Int. J. Syst. Evol. Microbiol.">
        <title>Complete genome sequence of Corynebacterium casei LMG S-19264T (=DSM 44701T), isolated from a smear-ripened cheese.</title>
        <authorList>
            <consortium name="US DOE Joint Genome Institute (JGI-PGF)"/>
            <person name="Walter F."/>
            <person name="Albersmeier A."/>
            <person name="Kalinowski J."/>
            <person name="Ruckert C."/>
        </authorList>
    </citation>
    <scope>NUCLEOTIDE SEQUENCE</scope>
    <source>
        <strain evidence="3">CGMCC 4.7299</strain>
    </source>
</reference>
<feature type="transmembrane region" description="Helical" evidence="2">
    <location>
        <begin position="48"/>
        <end position="68"/>
    </location>
</feature>
<protein>
    <recommendedName>
        <fullName evidence="5">DUF2637 domain-containing protein</fullName>
    </recommendedName>
</protein>
<evidence type="ECO:0000256" key="2">
    <source>
        <dbReference type="SAM" id="Phobius"/>
    </source>
</evidence>
<keyword evidence="4" id="KW-1185">Reference proteome</keyword>
<feature type="transmembrane region" description="Helical" evidence="2">
    <location>
        <begin position="100"/>
        <end position="118"/>
    </location>
</feature>
<gene>
    <name evidence="3" type="ORF">GCM10012284_40520</name>
</gene>